<reference evidence="2 3" key="1">
    <citation type="journal article" date="2015" name="Nature">
        <title>rRNA introns, odd ribosomes, and small enigmatic genomes across a large radiation of phyla.</title>
        <authorList>
            <person name="Brown C.T."/>
            <person name="Hug L.A."/>
            <person name="Thomas B.C."/>
            <person name="Sharon I."/>
            <person name="Castelle C.J."/>
            <person name="Singh A."/>
            <person name="Wilkins M.J."/>
            <person name="Williams K.H."/>
            <person name="Banfield J.F."/>
        </authorList>
    </citation>
    <scope>NUCLEOTIDE SEQUENCE [LARGE SCALE GENOMIC DNA]</scope>
</reference>
<dbReference type="InterPro" id="IPR012902">
    <property type="entry name" value="N_methyl_site"/>
</dbReference>
<dbReference type="NCBIfam" id="TIGR02532">
    <property type="entry name" value="IV_pilin_GFxxxE"/>
    <property type="match status" value="1"/>
</dbReference>
<sequence length="164" mass="17708">MLEKDKFCKKRSTRFFVGGFTMIELLLVMSIIGILATTMMVILRPATMLARARDSQRDSDVNSLVILVRQYVSDHSGTLPDTDGDPDTSNFPTSLTCIGNAPPCFNLAAAGDDDESLVPDYSASLPKDPKTGSDGNIGYMIMVDANNHITVSASGETRTISVIK</sequence>
<dbReference type="Proteomes" id="UP000034246">
    <property type="component" value="Unassembled WGS sequence"/>
</dbReference>
<evidence type="ECO:0000313" key="3">
    <source>
        <dbReference type="Proteomes" id="UP000034246"/>
    </source>
</evidence>
<dbReference type="STRING" id="1618550.UT39_C0004G0002"/>
<evidence type="ECO:0008006" key="4">
    <source>
        <dbReference type="Google" id="ProtNLM"/>
    </source>
</evidence>
<keyword evidence="1" id="KW-1133">Transmembrane helix</keyword>
<name>A0A0G0N889_9BACT</name>
<gene>
    <name evidence="2" type="ORF">UT39_C0004G0002</name>
</gene>
<feature type="transmembrane region" description="Helical" evidence="1">
    <location>
        <begin position="20"/>
        <end position="43"/>
    </location>
</feature>
<proteinExistence type="predicted"/>
<dbReference type="SUPFAM" id="SSF54523">
    <property type="entry name" value="Pili subunits"/>
    <property type="match status" value="1"/>
</dbReference>
<dbReference type="AlphaFoldDB" id="A0A0G0N889"/>
<protein>
    <recommendedName>
        <fullName evidence="4">General secretion pathway protein G</fullName>
    </recommendedName>
</protein>
<dbReference type="Gene3D" id="3.30.700.10">
    <property type="entry name" value="Glycoprotein, Type 4 Pilin"/>
    <property type="match status" value="1"/>
</dbReference>
<evidence type="ECO:0000256" key="1">
    <source>
        <dbReference type="SAM" id="Phobius"/>
    </source>
</evidence>
<organism evidence="2 3">
    <name type="scientific">Candidatus Woesebacteria bacterium GW2011_GWA1_39_21</name>
    <dbReference type="NCBI Taxonomy" id="1618550"/>
    <lineage>
        <taxon>Bacteria</taxon>
        <taxon>Candidatus Woeseibacteriota</taxon>
    </lineage>
</organism>
<dbReference type="InterPro" id="IPR045584">
    <property type="entry name" value="Pilin-like"/>
</dbReference>
<evidence type="ECO:0000313" key="2">
    <source>
        <dbReference type="EMBL" id="KKR11643.1"/>
    </source>
</evidence>
<keyword evidence="1" id="KW-0812">Transmembrane</keyword>
<comment type="caution">
    <text evidence="2">The sequence shown here is derived from an EMBL/GenBank/DDBJ whole genome shotgun (WGS) entry which is preliminary data.</text>
</comment>
<accession>A0A0G0N889</accession>
<dbReference type="EMBL" id="LBWP01000004">
    <property type="protein sequence ID" value="KKR11643.1"/>
    <property type="molecule type" value="Genomic_DNA"/>
</dbReference>
<keyword evidence="1" id="KW-0472">Membrane</keyword>